<protein>
    <submittedName>
        <fullName evidence="2">11754_t:CDS:1</fullName>
    </submittedName>
</protein>
<accession>A0A9N8YN87</accession>
<evidence type="ECO:0000313" key="3">
    <source>
        <dbReference type="Proteomes" id="UP000789508"/>
    </source>
</evidence>
<sequence>MVASRLFSNVLPSITTSSSPRYSKLSHSSKTGAIFSGSTLTGKCCFVSVETHHEHTSNLWRRIHGFQTPLDIWFILQWIIYFVITFGYYFFAMPFAEEEQEVYYSIMKHEYKITQQRIWDAIMLSIAVVVPISSIKCSLTETEDSKVKEKNVKRDMLYRRIIGIQVVVDGWCNICLVEVTFITFLISGFIGTILSFWRNAQALAIYFSEREQYMTKLYEIFPPTTSYVLAVGLFINLSLLLLSLGTAVLFLYLCFFHFKLYINDMSTMEYLNHQQQRKYYSGHYEDEDDENPWRRPYYTNPWRRRLRRIVRAFVLLGRYILCRKVRLRNPGFGYEDHTV</sequence>
<proteinExistence type="predicted"/>
<organism evidence="2 3">
    <name type="scientific">Ambispora leptoticha</name>
    <dbReference type="NCBI Taxonomy" id="144679"/>
    <lineage>
        <taxon>Eukaryota</taxon>
        <taxon>Fungi</taxon>
        <taxon>Fungi incertae sedis</taxon>
        <taxon>Mucoromycota</taxon>
        <taxon>Glomeromycotina</taxon>
        <taxon>Glomeromycetes</taxon>
        <taxon>Archaeosporales</taxon>
        <taxon>Ambisporaceae</taxon>
        <taxon>Ambispora</taxon>
    </lineage>
</organism>
<evidence type="ECO:0000256" key="1">
    <source>
        <dbReference type="SAM" id="Phobius"/>
    </source>
</evidence>
<feature type="transmembrane region" description="Helical" evidence="1">
    <location>
        <begin position="70"/>
        <end position="91"/>
    </location>
</feature>
<dbReference type="Proteomes" id="UP000789508">
    <property type="component" value="Unassembled WGS sequence"/>
</dbReference>
<keyword evidence="1" id="KW-1133">Transmembrane helix</keyword>
<gene>
    <name evidence="2" type="ORF">ALEPTO_LOCUS621</name>
</gene>
<dbReference type="AlphaFoldDB" id="A0A9N8YN87"/>
<keyword evidence="1" id="KW-0812">Transmembrane</keyword>
<dbReference type="EMBL" id="CAJVPS010000047">
    <property type="protein sequence ID" value="CAG8445185.1"/>
    <property type="molecule type" value="Genomic_DNA"/>
</dbReference>
<reference evidence="2" key="1">
    <citation type="submission" date="2021-06" db="EMBL/GenBank/DDBJ databases">
        <authorList>
            <person name="Kallberg Y."/>
            <person name="Tangrot J."/>
            <person name="Rosling A."/>
        </authorList>
    </citation>
    <scope>NUCLEOTIDE SEQUENCE</scope>
    <source>
        <strain evidence="2">FL130A</strain>
    </source>
</reference>
<dbReference type="OrthoDB" id="9909019at2759"/>
<comment type="caution">
    <text evidence="2">The sequence shown here is derived from an EMBL/GenBank/DDBJ whole genome shotgun (WGS) entry which is preliminary data.</text>
</comment>
<keyword evidence="1" id="KW-0472">Membrane</keyword>
<evidence type="ECO:0000313" key="2">
    <source>
        <dbReference type="EMBL" id="CAG8445185.1"/>
    </source>
</evidence>
<feature type="transmembrane region" description="Helical" evidence="1">
    <location>
        <begin position="160"/>
        <end position="190"/>
    </location>
</feature>
<name>A0A9N8YN87_9GLOM</name>
<keyword evidence="3" id="KW-1185">Reference proteome</keyword>
<feature type="transmembrane region" description="Helical" evidence="1">
    <location>
        <begin position="227"/>
        <end position="255"/>
    </location>
</feature>